<dbReference type="Proteomes" id="UP001218188">
    <property type="component" value="Unassembled WGS sequence"/>
</dbReference>
<evidence type="ECO:0000313" key="2">
    <source>
        <dbReference type="Proteomes" id="UP001218188"/>
    </source>
</evidence>
<name>A0AAD6SP17_9AGAR</name>
<protein>
    <submittedName>
        <fullName evidence="1">Uncharacterized protein</fullName>
    </submittedName>
</protein>
<accession>A0AAD6SP17</accession>
<sequence length="57" mass="6141">MPSALSPLLDLCLPTSNSPHVKALSTVAPIKANCLLKAQDLKGQHLLWGFERAVFQA</sequence>
<dbReference type="EMBL" id="JARJCM010000081">
    <property type="protein sequence ID" value="KAJ7031429.1"/>
    <property type="molecule type" value="Genomic_DNA"/>
</dbReference>
<comment type="caution">
    <text evidence="1">The sequence shown here is derived from an EMBL/GenBank/DDBJ whole genome shotgun (WGS) entry which is preliminary data.</text>
</comment>
<evidence type="ECO:0000313" key="1">
    <source>
        <dbReference type="EMBL" id="KAJ7031429.1"/>
    </source>
</evidence>
<gene>
    <name evidence="1" type="ORF">C8F04DRAFT_1262784</name>
</gene>
<keyword evidence="2" id="KW-1185">Reference proteome</keyword>
<dbReference type="AlphaFoldDB" id="A0AAD6SP17"/>
<organism evidence="1 2">
    <name type="scientific">Mycena alexandri</name>
    <dbReference type="NCBI Taxonomy" id="1745969"/>
    <lineage>
        <taxon>Eukaryota</taxon>
        <taxon>Fungi</taxon>
        <taxon>Dikarya</taxon>
        <taxon>Basidiomycota</taxon>
        <taxon>Agaricomycotina</taxon>
        <taxon>Agaricomycetes</taxon>
        <taxon>Agaricomycetidae</taxon>
        <taxon>Agaricales</taxon>
        <taxon>Marasmiineae</taxon>
        <taxon>Mycenaceae</taxon>
        <taxon>Mycena</taxon>
    </lineage>
</organism>
<reference evidence="1" key="1">
    <citation type="submission" date="2023-03" db="EMBL/GenBank/DDBJ databases">
        <title>Massive genome expansion in bonnet fungi (Mycena s.s.) driven by repeated elements and novel gene families across ecological guilds.</title>
        <authorList>
            <consortium name="Lawrence Berkeley National Laboratory"/>
            <person name="Harder C.B."/>
            <person name="Miyauchi S."/>
            <person name="Viragh M."/>
            <person name="Kuo A."/>
            <person name="Thoen E."/>
            <person name="Andreopoulos B."/>
            <person name="Lu D."/>
            <person name="Skrede I."/>
            <person name="Drula E."/>
            <person name="Henrissat B."/>
            <person name="Morin E."/>
            <person name="Kohler A."/>
            <person name="Barry K."/>
            <person name="LaButti K."/>
            <person name="Morin E."/>
            <person name="Salamov A."/>
            <person name="Lipzen A."/>
            <person name="Mereny Z."/>
            <person name="Hegedus B."/>
            <person name="Baldrian P."/>
            <person name="Stursova M."/>
            <person name="Weitz H."/>
            <person name="Taylor A."/>
            <person name="Grigoriev I.V."/>
            <person name="Nagy L.G."/>
            <person name="Martin F."/>
            <person name="Kauserud H."/>
        </authorList>
    </citation>
    <scope>NUCLEOTIDE SEQUENCE</scope>
    <source>
        <strain evidence="1">CBHHK200</strain>
    </source>
</reference>
<proteinExistence type="predicted"/>